<evidence type="ECO:0008006" key="3">
    <source>
        <dbReference type="Google" id="ProtNLM"/>
    </source>
</evidence>
<evidence type="ECO:0000313" key="1">
    <source>
        <dbReference type="EMBL" id="MDO7874050.1"/>
    </source>
</evidence>
<evidence type="ECO:0000313" key="2">
    <source>
        <dbReference type="Proteomes" id="UP001176429"/>
    </source>
</evidence>
<keyword evidence="2" id="KW-1185">Reference proteome</keyword>
<dbReference type="RefSeq" id="WP_305005368.1">
    <property type="nucleotide sequence ID" value="NZ_JAUQSY010000003.1"/>
</dbReference>
<proteinExistence type="predicted"/>
<sequence>MSKAAIAPRFRVGLLGESPNDTVAVEKLLLPRYGAQGEFITMVDNVTGDNLETQGAFRQLRREYQLEKPNLVLVIRDLDDLEKRRDRVKYRRRYKFFRKVDKQVEGKGLFLLNIYTIEALIAAHIEKFNEHYGCHCVIEGDVMKIEKPIELLRAATAGCKTHYLEGHCGELLAKMDYNRLLANCRYFQKFDTDFAARLPGA</sequence>
<comment type="caution">
    <text evidence="1">The sequence shown here is derived from an EMBL/GenBank/DDBJ whole genome shotgun (WGS) entry which is preliminary data.</text>
</comment>
<reference evidence="1" key="1">
    <citation type="submission" date="2023-07" db="EMBL/GenBank/DDBJ databases">
        <authorList>
            <person name="Kim M.K."/>
        </authorList>
    </citation>
    <scope>NUCLEOTIDE SEQUENCE</scope>
    <source>
        <strain evidence="1">ASUV-10-1</strain>
    </source>
</reference>
<dbReference type="EMBL" id="JAUQSY010000003">
    <property type="protein sequence ID" value="MDO7874050.1"/>
    <property type="molecule type" value="Genomic_DNA"/>
</dbReference>
<organism evidence="1 2">
    <name type="scientific">Hymenobacter aranciens</name>
    <dbReference type="NCBI Taxonomy" id="3063996"/>
    <lineage>
        <taxon>Bacteria</taxon>
        <taxon>Pseudomonadati</taxon>
        <taxon>Bacteroidota</taxon>
        <taxon>Cytophagia</taxon>
        <taxon>Cytophagales</taxon>
        <taxon>Hymenobacteraceae</taxon>
        <taxon>Hymenobacter</taxon>
    </lineage>
</organism>
<accession>A0ABT9B702</accession>
<dbReference type="Proteomes" id="UP001176429">
    <property type="component" value="Unassembled WGS sequence"/>
</dbReference>
<gene>
    <name evidence="1" type="ORF">Q5H93_04845</name>
</gene>
<protein>
    <recommendedName>
        <fullName evidence="3">DUF4276 family protein</fullName>
    </recommendedName>
</protein>
<name>A0ABT9B702_9BACT</name>